<evidence type="ECO:0000313" key="1">
    <source>
        <dbReference type="EMBL" id="ANX02909.1"/>
    </source>
</evidence>
<accession>A0A1B1YQ70</accession>
<dbReference type="AlphaFoldDB" id="A0A1B1YQ70"/>
<dbReference type="EMBL" id="CP014671">
    <property type="protein sequence ID" value="ANX02909.1"/>
    <property type="molecule type" value="Genomic_DNA"/>
</dbReference>
<organism evidence="1 2">
    <name type="scientific">Immundisolibacter cernigliae</name>
    <dbReference type="NCBI Taxonomy" id="1810504"/>
    <lineage>
        <taxon>Bacteria</taxon>
        <taxon>Pseudomonadati</taxon>
        <taxon>Pseudomonadota</taxon>
        <taxon>Gammaproteobacteria</taxon>
        <taxon>Immundisolibacterales</taxon>
        <taxon>Immundisolibacteraceae</taxon>
        <taxon>Immundisolibacter</taxon>
    </lineage>
</organism>
<name>A0A1B1YQ70_9GAMM</name>
<dbReference type="Proteomes" id="UP000092952">
    <property type="component" value="Chromosome"/>
</dbReference>
<evidence type="ECO:0000313" key="2">
    <source>
        <dbReference type="Proteomes" id="UP000092952"/>
    </source>
</evidence>
<dbReference type="InParanoid" id="A0A1B1YQ70"/>
<keyword evidence="2" id="KW-1185">Reference proteome</keyword>
<reference evidence="2" key="1">
    <citation type="submission" date="2016-03" db="EMBL/GenBank/DDBJ databases">
        <title>Complete genome sequence of Solimmundus cernigliae, representing a novel lineage of polycyclic aromatic hydrocarbon degraders within the Gammaproteobacteria.</title>
        <authorList>
            <person name="Singleton D.R."/>
            <person name="Dickey A.N."/>
            <person name="Scholl E.H."/>
            <person name="Wright F.A."/>
            <person name="Aitken M.D."/>
        </authorList>
    </citation>
    <scope>NUCLEOTIDE SEQUENCE [LARGE SCALE GENOMIC DNA]</scope>
    <source>
        <strain evidence="2">TR3.2</strain>
    </source>
</reference>
<dbReference type="KEGG" id="gbi:PG2T_00985"/>
<gene>
    <name evidence="1" type="ORF">PG2T_00985</name>
</gene>
<proteinExistence type="predicted"/>
<protein>
    <submittedName>
        <fullName evidence="1">Uncharacterized protein</fullName>
    </submittedName>
</protein>
<sequence>MLDVPTNGGLIWDEAEYYGDGVISMPFEFEMTVLADFYIFKSDWYCMPEDKSSQISISEYDNKHYFEAEQEFELHVRGTIAISLDLSRAAHGPEFVSSLGPILDTMQIEMSEIEEVTVITDETAQ</sequence>